<dbReference type="STRING" id="946333.A4W93_28050"/>
<keyword evidence="2" id="KW-1185">Reference proteome</keyword>
<dbReference type="RefSeq" id="WP_085753763.1">
    <property type="nucleotide sequence ID" value="NZ_BSPR01000017.1"/>
</dbReference>
<reference evidence="1 2" key="1">
    <citation type="submission" date="2016-04" db="EMBL/GenBank/DDBJ databases">
        <title>Complete genome sequence of natural rubber-degrading, novel Gram-negative bacterium, Rhizobacter gummiphilus strain NS21.</title>
        <authorList>
            <person name="Tabata M."/>
            <person name="Kasai D."/>
            <person name="Fukuda M."/>
        </authorList>
    </citation>
    <scope>NUCLEOTIDE SEQUENCE [LARGE SCALE GENOMIC DNA]</scope>
    <source>
        <strain evidence="1 2">NS21</strain>
    </source>
</reference>
<name>A0A1W6LGN7_9BURK</name>
<sequence>MTDMTRVIAQIVRFPVSRRTLLGSAAVAGSALALGGVASLAVTDAAAASPSPAEFLRLSEFLTGGQPLEEGLATRFQAALARRDPRFGDAVAALQRYVSDSRAAGIDELLDRPDLGEPLRKTITQIVSAWYLGIVGDDAETELVAYAQALMYRPTKDVLVVPSYGGGPDSWGEKPAATHTPDTGKKP</sequence>
<dbReference type="AlphaFoldDB" id="A0A1W6LGN7"/>
<dbReference type="Proteomes" id="UP000193427">
    <property type="component" value="Chromosome"/>
</dbReference>
<dbReference type="EMBL" id="CP015118">
    <property type="protein sequence ID" value="ARN23441.1"/>
    <property type="molecule type" value="Genomic_DNA"/>
</dbReference>
<organism evidence="1 2">
    <name type="scientific">Piscinibacter gummiphilus</name>
    <dbReference type="NCBI Taxonomy" id="946333"/>
    <lineage>
        <taxon>Bacteria</taxon>
        <taxon>Pseudomonadati</taxon>
        <taxon>Pseudomonadota</taxon>
        <taxon>Betaproteobacteria</taxon>
        <taxon>Burkholderiales</taxon>
        <taxon>Sphaerotilaceae</taxon>
        <taxon>Piscinibacter</taxon>
    </lineage>
</organism>
<proteinExistence type="predicted"/>
<evidence type="ECO:0000313" key="1">
    <source>
        <dbReference type="EMBL" id="ARN23441.1"/>
    </source>
</evidence>
<dbReference type="InterPro" id="IPR024651">
    <property type="entry name" value="FAD-SLDH_ssu"/>
</dbReference>
<dbReference type="PROSITE" id="PS51318">
    <property type="entry name" value="TAT"/>
    <property type="match status" value="1"/>
</dbReference>
<dbReference type="InterPro" id="IPR006311">
    <property type="entry name" value="TAT_signal"/>
</dbReference>
<accession>A0A1W6LGN7</accession>
<dbReference type="Pfam" id="PF12318">
    <property type="entry name" value="FAD-SLDH"/>
    <property type="match status" value="1"/>
</dbReference>
<gene>
    <name evidence="1" type="ORF">A4W93_28050</name>
</gene>
<dbReference type="OrthoDB" id="8635030at2"/>
<protein>
    <submittedName>
        <fullName evidence="1">Uncharacterized protein</fullName>
    </submittedName>
</protein>
<evidence type="ECO:0000313" key="2">
    <source>
        <dbReference type="Proteomes" id="UP000193427"/>
    </source>
</evidence>
<dbReference type="KEGG" id="rgu:A4W93_28050"/>